<evidence type="ECO:0000256" key="1">
    <source>
        <dbReference type="ARBA" id="ARBA00022553"/>
    </source>
</evidence>
<dbReference type="SMART" id="SM00421">
    <property type="entry name" value="HTH_LUXR"/>
    <property type="match status" value="1"/>
</dbReference>
<reference evidence="9" key="1">
    <citation type="journal article" date="2019" name="Int. J. Syst. Evol. Microbiol.">
        <title>The Global Catalogue of Microorganisms (GCM) 10K type strain sequencing project: providing services to taxonomists for standard genome sequencing and annotation.</title>
        <authorList>
            <consortium name="The Broad Institute Genomics Platform"/>
            <consortium name="The Broad Institute Genome Sequencing Center for Infectious Disease"/>
            <person name="Wu L."/>
            <person name="Ma J."/>
        </authorList>
    </citation>
    <scope>NUCLEOTIDE SEQUENCE [LARGE SCALE GENOMIC DNA]</scope>
    <source>
        <strain evidence="9">JCM 12398</strain>
    </source>
</reference>
<sequence length="230" mass="24510">MTRILLVDDQALVRAGFETILSSEPGFEVVGQARDGAEGVRLAEELRPDVICMDVQMPVMDGLEATRAICGSASHASVLMLTTFDRDDFLFEALSAGASGFLLKTAEPEQLIDAVHALARGDALLSPEVTRRVIERFAATPGSADAAVTTGELLAAAPTNPALGGLTDRERETLLLLARGRSNAEIAKELFVGEATVKTHVSNVLLKLGIRDRIHAVIWAYEHGVVAPRG</sequence>
<evidence type="ECO:0000256" key="3">
    <source>
        <dbReference type="ARBA" id="ARBA00023125"/>
    </source>
</evidence>
<evidence type="ECO:0000313" key="8">
    <source>
        <dbReference type="EMBL" id="GAA1424293.1"/>
    </source>
</evidence>
<evidence type="ECO:0000256" key="2">
    <source>
        <dbReference type="ARBA" id="ARBA00023015"/>
    </source>
</evidence>
<dbReference type="CDD" id="cd06170">
    <property type="entry name" value="LuxR_C_like"/>
    <property type="match status" value="1"/>
</dbReference>
<dbReference type="SUPFAM" id="SSF52172">
    <property type="entry name" value="CheY-like"/>
    <property type="match status" value="1"/>
</dbReference>
<gene>
    <name evidence="8" type="ORF">GCM10009640_20190</name>
</gene>
<dbReference type="PROSITE" id="PS00622">
    <property type="entry name" value="HTH_LUXR_1"/>
    <property type="match status" value="1"/>
</dbReference>
<organism evidence="8 9">
    <name type="scientific">Agrococcus citreus</name>
    <dbReference type="NCBI Taxonomy" id="84643"/>
    <lineage>
        <taxon>Bacteria</taxon>
        <taxon>Bacillati</taxon>
        <taxon>Actinomycetota</taxon>
        <taxon>Actinomycetes</taxon>
        <taxon>Micrococcales</taxon>
        <taxon>Microbacteriaceae</taxon>
        <taxon>Agrococcus</taxon>
    </lineage>
</organism>
<dbReference type="InterPro" id="IPR058245">
    <property type="entry name" value="NreC/VraR/RcsB-like_REC"/>
</dbReference>
<dbReference type="Pfam" id="PF00196">
    <property type="entry name" value="GerE"/>
    <property type="match status" value="1"/>
</dbReference>
<dbReference type="CDD" id="cd17535">
    <property type="entry name" value="REC_NarL-like"/>
    <property type="match status" value="1"/>
</dbReference>
<dbReference type="SUPFAM" id="SSF46894">
    <property type="entry name" value="C-terminal effector domain of the bipartite response regulators"/>
    <property type="match status" value="1"/>
</dbReference>
<dbReference type="PROSITE" id="PS50043">
    <property type="entry name" value="HTH_LUXR_2"/>
    <property type="match status" value="1"/>
</dbReference>
<dbReference type="PRINTS" id="PR00038">
    <property type="entry name" value="HTHLUXR"/>
</dbReference>
<keyword evidence="1 5" id="KW-0597">Phosphoprotein</keyword>
<protein>
    <submittedName>
        <fullName evidence="8">Response regulator transcription factor</fullName>
    </submittedName>
</protein>
<evidence type="ECO:0000256" key="5">
    <source>
        <dbReference type="PROSITE-ProRule" id="PRU00169"/>
    </source>
</evidence>
<feature type="domain" description="HTH luxR-type" evidence="6">
    <location>
        <begin position="159"/>
        <end position="224"/>
    </location>
</feature>
<comment type="caution">
    <text evidence="8">The sequence shown here is derived from an EMBL/GenBank/DDBJ whole genome shotgun (WGS) entry which is preliminary data.</text>
</comment>
<keyword evidence="9" id="KW-1185">Reference proteome</keyword>
<dbReference type="InterPro" id="IPR016032">
    <property type="entry name" value="Sig_transdc_resp-reg_C-effctor"/>
</dbReference>
<dbReference type="Gene3D" id="3.40.50.2300">
    <property type="match status" value="1"/>
</dbReference>
<dbReference type="InterPro" id="IPR001789">
    <property type="entry name" value="Sig_transdc_resp-reg_receiver"/>
</dbReference>
<dbReference type="PANTHER" id="PTHR43214">
    <property type="entry name" value="TWO-COMPONENT RESPONSE REGULATOR"/>
    <property type="match status" value="1"/>
</dbReference>
<dbReference type="Proteomes" id="UP001501266">
    <property type="component" value="Unassembled WGS sequence"/>
</dbReference>
<dbReference type="InterPro" id="IPR000792">
    <property type="entry name" value="Tscrpt_reg_LuxR_C"/>
</dbReference>
<keyword evidence="4" id="KW-0804">Transcription</keyword>
<dbReference type="InterPro" id="IPR039420">
    <property type="entry name" value="WalR-like"/>
</dbReference>
<dbReference type="Pfam" id="PF00072">
    <property type="entry name" value="Response_reg"/>
    <property type="match status" value="1"/>
</dbReference>
<accession>A0ABP4JPC8</accession>
<evidence type="ECO:0000259" key="6">
    <source>
        <dbReference type="PROSITE" id="PS50043"/>
    </source>
</evidence>
<dbReference type="PANTHER" id="PTHR43214:SF24">
    <property type="entry name" value="TRANSCRIPTIONAL REGULATORY PROTEIN NARL-RELATED"/>
    <property type="match status" value="1"/>
</dbReference>
<dbReference type="EMBL" id="BAAAKK010000005">
    <property type="protein sequence ID" value="GAA1424293.1"/>
    <property type="molecule type" value="Genomic_DNA"/>
</dbReference>
<evidence type="ECO:0000259" key="7">
    <source>
        <dbReference type="PROSITE" id="PS50110"/>
    </source>
</evidence>
<evidence type="ECO:0000313" key="9">
    <source>
        <dbReference type="Proteomes" id="UP001501266"/>
    </source>
</evidence>
<dbReference type="InterPro" id="IPR011006">
    <property type="entry name" value="CheY-like_superfamily"/>
</dbReference>
<dbReference type="RefSeq" id="WP_343920012.1">
    <property type="nucleotide sequence ID" value="NZ_BAAAKK010000005.1"/>
</dbReference>
<feature type="modified residue" description="4-aspartylphosphate" evidence="5">
    <location>
        <position position="54"/>
    </location>
</feature>
<proteinExistence type="predicted"/>
<dbReference type="SMART" id="SM00448">
    <property type="entry name" value="REC"/>
    <property type="match status" value="1"/>
</dbReference>
<evidence type="ECO:0000256" key="4">
    <source>
        <dbReference type="ARBA" id="ARBA00023163"/>
    </source>
</evidence>
<name>A0ABP4JPC8_9MICO</name>
<keyword evidence="3" id="KW-0238">DNA-binding</keyword>
<keyword evidence="2" id="KW-0805">Transcription regulation</keyword>
<dbReference type="PROSITE" id="PS50110">
    <property type="entry name" value="RESPONSE_REGULATORY"/>
    <property type="match status" value="1"/>
</dbReference>
<feature type="domain" description="Response regulatory" evidence="7">
    <location>
        <begin position="3"/>
        <end position="119"/>
    </location>
</feature>